<comment type="caution">
    <text evidence="1">The sequence shown here is derived from an EMBL/GenBank/DDBJ whole genome shotgun (WGS) entry which is preliminary data.</text>
</comment>
<evidence type="ECO:0000313" key="2">
    <source>
        <dbReference type="Proteomes" id="UP000521017"/>
    </source>
</evidence>
<proteinExistence type="predicted"/>
<dbReference type="Proteomes" id="UP000521017">
    <property type="component" value="Unassembled WGS sequence"/>
</dbReference>
<accession>A0A7X0MKJ8</accession>
<dbReference type="EMBL" id="JACHCC010000006">
    <property type="protein sequence ID" value="MBB6500523.1"/>
    <property type="molecule type" value="Genomic_DNA"/>
</dbReference>
<sequence>MKTILIPTDFHETSVQLSENILKSFKNEPVKLIFFHAYKLTDSISDLLMLSRRSAEYGQIPESFYKACYDLREKYKEEITQIGIEHFYGSTMASFRNFAEANEVDFFHHPEPYNFWKISKYSIDPTLFLAKSGIPRLKVTQPEEVQTKPKTAATKPVIAQLV</sequence>
<dbReference type="AlphaFoldDB" id="A0A7X0MKJ8"/>
<protein>
    <recommendedName>
        <fullName evidence="3">Universal stress protein</fullName>
    </recommendedName>
</protein>
<organism evidence="1 2">
    <name type="scientific">Pedobacter cryoconitis</name>
    <dbReference type="NCBI Taxonomy" id="188932"/>
    <lineage>
        <taxon>Bacteria</taxon>
        <taxon>Pseudomonadati</taxon>
        <taxon>Bacteroidota</taxon>
        <taxon>Sphingobacteriia</taxon>
        <taxon>Sphingobacteriales</taxon>
        <taxon>Sphingobacteriaceae</taxon>
        <taxon>Pedobacter</taxon>
    </lineage>
</organism>
<name>A0A7X0MKJ8_9SPHI</name>
<gene>
    <name evidence="1" type="ORF">HDF25_002671</name>
</gene>
<reference evidence="1 2" key="1">
    <citation type="submission" date="2020-08" db="EMBL/GenBank/DDBJ databases">
        <title>Genomic Encyclopedia of Type Strains, Phase IV (KMG-V): Genome sequencing to study the core and pangenomes of soil and plant-associated prokaryotes.</title>
        <authorList>
            <person name="Whitman W."/>
        </authorList>
    </citation>
    <scope>NUCLEOTIDE SEQUENCE [LARGE SCALE GENOMIC DNA]</scope>
    <source>
        <strain evidence="1 2">M2T3</strain>
    </source>
</reference>
<dbReference type="RefSeq" id="WP_184625391.1">
    <property type="nucleotide sequence ID" value="NZ_JACHCC010000006.1"/>
</dbReference>
<evidence type="ECO:0008006" key="3">
    <source>
        <dbReference type="Google" id="ProtNLM"/>
    </source>
</evidence>
<evidence type="ECO:0000313" key="1">
    <source>
        <dbReference type="EMBL" id="MBB6500523.1"/>
    </source>
</evidence>